<proteinExistence type="predicted"/>
<reference evidence="1 2" key="1">
    <citation type="submission" date="2017-08" db="EMBL/GenBank/DDBJ databases">
        <title>Comparative genomics of non-oral Prevotella species.</title>
        <authorList>
            <person name="Accetto T."/>
            <person name="Nograsek B."/>
            <person name="Avgustin G."/>
        </authorList>
    </citation>
    <scope>NUCLEOTIDE SEQUENCE [LARGE SCALE GENOMIC DNA]</scope>
    <source>
        <strain evidence="1 2">TC1-1</strain>
    </source>
</reference>
<evidence type="ECO:0000313" key="1">
    <source>
        <dbReference type="EMBL" id="OYP54138.1"/>
    </source>
</evidence>
<dbReference type="Proteomes" id="UP000216189">
    <property type="component" value="Unassembled WGS sequence"/>
</dbReference>
<name>A0ABX4EFV8_SEGBR</name>
<evidence type="ECO:0000313" key="2">
    <source>
        <dbReference type="Proteomes" id="UP000216189"/>
    </source>
</evidence>
<accession>A0ABX4EFV8</accession>
<keyword evidence="2" id="KW-1185">Reference proteome</keyword>
<comment type="caution">
    <text evidence="1">The sequence shown here is derived from an EMBL/GenBank/DDBJ whole genome shotgun (WGS) entry which is preliminary data.</text>
</comment>
<protein>
    <submittedName>
        <fullName evidence="1">Uncharacterized protein</fullName>
    </submittedName>
</protein>
<sequence length="272" mass="30528">MATNKEWALKMIPVLVRWAQGAWDKPHYYSDLTAAVGHKTNQIGNVMGTIQDVIDDLQKQSGKKIPTLNCLVFSKSSDLPSDGFDYVIKNYSKLSPDSKKGEVRKLNLQAHLYDWNWVLNSLGLQPAKIFSSDDLSKMKSTAHGVGGEGKEHKSIKEYICSHPESIGIKKVVAAMTEHDLLSGDRLDVYFECRENKHIAIEVKPSSSPEYDITRGIFQCVKYQAVMDAARVADYGNYNNEVILVMAGVMSDKNKQLANDLAIHYIEQFNILE</sequence>
<dbReference type="EMBL" id="NPJF01000050">
    <property type="protein sequence ID" value="OYP54138.1"/>
    <property type="molecule type" value="Genomic_DNA"/>
</dbReference>
<dbReference type="RefSeq" id="WP_094448777.1">
    <property type="nucleotide sequence ID" value="NZ_CP091801.1"/>
</dbReference>
<organism evidence="1 2">
    <name type="scientific">Segatella bryantii</name>
    <name type="common">Prevotella bryantii</name>
    <dbReference type="NCBI Taxonomy" id="77095"/>
    <lineage>
        <taxon>Bacteria</taxon>
        <taxon>Pseudomonadati</taxon>
        <taxon>Bacteroidota</taxon>
        <taxon>Bacteroidia</taxon>
        <taxon>Bacteroidales</taxon>
        <taxon>Prevotellaceae</taxon>
        <taxon>Segatella</taxon>
    </lineage>
</organism>
<gene>
    <name evidence="1" type="ORF">CIK91_09960</name>
</gene>